<keyword evidence="1" id="KW-0732">Signal</keyword>
<dbReference type="InterPro" id="IPR016186">
    <property type="entry name" value="C-type_lectin-like/link_sf"/>
</dbReference>
<dbReference type="SUPFAM" id="SSF56436">
    <property type="entry name" value="C-type lectin-like"/>
    <property type="match status" value="2"/>
</dbReference>
<dbReference type="Pfam" id="PF00059">
    <property type="entry name" value="Lectin_C"/>
    <property type="match status" value="2"/>
</dbReference>
<protein>
    <recommendedName>
        <fullName evidence="2">C-type lectin domain-containing protein</fullName>
    </recommendedName>
</protein>
<reference evidence="3" key="1">
    <citation type="submission" date="2023-07" db="EMBL/GenBank/DDBJ databases">
        <authorList>
            <consortium name="CYATHOMIX"/>
        </authorList>
    </citation>
    <scope>NUCLEOTIDE SEQUENCE</scope>
    <source>
        <strain evidence="3">N/A</strain>
    </source>
</reference>
<proteinExistence type="predicted"/>
<evidence type="ECO:0000313" key="3">
    <source>
        <dbReference type="EMBL" id="CAJ0602443.1"/>
    </source>
</evidence>
<organism evidence="3 4">
    <name type="scientific">Cylicocyclus nassatus</name>
    <name type="common">Nematode worm</name>
    <dbReference type="NCBI Taxonomy" id="53992"/>
    <lineage>
        <taxon>Eukaryota</taxon>
        <taxon>Metazoa</taxon>
        <taxon>Ecdysozoa</taxon>
        <taxon>Nematoda</taxon>
        <taxon>Chromadorea</taxon>
        <taxon>Rhabditida</taxon>
        <taxon>Rhabditina</taxon>
        <taxon>Rhabditomorpha</taxon>
        <taxon>Strongyloidea</taxon>
        <taxon>Strongylidae</taxon>
        <taxon>Cylicocyclus</taxon>
    </lineage>
</organism>
<feature type="domain" description="C-type lectin" evidence="2">
    <location>
        <begin position="44"/>
        <end position="154"/>
    </location>
</feature>
<dbReference type="CDD" id="cd00037">
    <property type="entry name" value="CLECT"/>
    <property type="match status" value="1"/>
</dbReference>
<evidence type="ECO:0000256" key="1">
    <source>
        <dbReference type="SAM" id="SignalP"/>
    </source>
</evidence>
<dbReference type="PROSITE" id="PS50041">
    <property type="entry name" value="C_TYPE_LECTIN_2"/>
    <property type="match status" value="2"/>
</dbReference>
<dbReference type="InterPro" id="IPR016187">
    <property type="entry name" value="CTDL_fold"/>
</dbReference>
<dbReference type="AlphaFoldDB" id="A0AA36H1S5"/>
<feature type="domain" description="C-type lectin" evidence="2">
    <location>
        <begin position="192"/>
        <end position="316"/>
    </location>
</feature>
<gene>
    <name evidence="3" type="ORF">CYNAS_LOCUS14426</name>
</gene>
<name>A0AA36H1S5_CYLNA</name>
<dbReference type="Proteomes" id="UP001176961">
    <property type="component" value="Unassembled WGS sequence"/>
</dbReference>
<dbReference type="PANTHER" id="PTHR22803">
    <property type="entry name" value="MANNOSE, PHOSPHOLIPASE, LECTIN RECEPTOR RELATED"/>
    <property type="match status" value="1"/>
</dbReference>
<feature type="signal peptide" evidence="1">
    <location>
        <begin position="1"/>
        <end position="31"/>
    </location>
</feature>
<accession>A0AA36H1S5</accession>
<feature type="chain" id="PRO_5041286870" description="C-type lectin domain-containing protein" evidence="1">
    <location>
        <begin position="32"/>
        <end position="331"/>
    </location>
</feature>
<dbReference type="InterPro" id="IPR050111">
    <property type="entry name" value="C-type_lectin/snaclec_domain"/>
</dbReference>
<dbReference type="InterPro" id="IPR001304">
    <property type="entry name" value="C-type_lectin-like"/>
</dbReference>
<evidence type="ECO:0000259" key="2">
    <source>
        <dbReference type="PROSITE" id="PS50041"/>
    </source>
</evidence>
<sequence>MRCSSQAVWKIRARVDAMLFFLAALIASIAADCPLGTIYHQEFNRCYKFVNDPQPFYLAEESCISSGGHVVSISSGYENAMLTETAFGEKLSRSFVGLNKLSTATWAWSDGSNSTYTNWATGQPPNSSTCALLNSADGTWQGVSCNTAYPYICAFTAYGPPPTCSPCPTPGACPKPPRVIGHCASGWAYFNKTDSCYRYFLWATFDNAEMVCMSTGGHLASIHSDEENVFVADISKAGAEYKKDDDLTWIGLKQNNYPTSSEFTWTDGTKLDYKFWAPSQPDDKRGKMHCVQTHSDYLGRNPAKDNNYQHWAVTECTLVMRAYVCKKPASH</sequence>
<comment type="caution">
    <text evidence="3">The sequence shown here is derived from an EMBL/GenBank/DDBJ whole genome shotgun (WGS) entry which is preliminary data.</text>
</comment>
<dbReference type="SMART" id="SM00034">
    <property type="entry name" value="CLECT"/>
    <property type="match status" value="2"/>
</dbReference>
<dbReference type="Gene3D" id="3.10.100.10">
    <property type="entry name" value="Mannose-Binding Protein A, subunit A"/>
    <property type="match status" value="2"/>
</dbReference>
<evidence type="ECO:0000313" key="4">
    <source>
        <dbReference type="Proteomes" id="UP001176961"/>
    </source>
</evidence>
<keyword evidence="4" id="KW-1185">Reference proteome</keyword>
<dbReference type="EMBL" id="CATQJL010000305">
    <property type="protein sequence ID" value="CAJ0602443.1"/>
    <property type="molecule type" value="Genomic_DNA"/>
</dbReference>